<evidence type="ECO:0000256" key="4">
    <source>
        <dbReference type="ARBA" id="ARBA00022679"/>
    </source>
</evidence>
<feature type="compositionally biased region" description="Low complexity" evidence="9">
    <location>
        <begin position="490"/>
        <end position="499"/>
    </location>
</feature>
<evidence type="ECO:0000256" key="3">
    <source>
        <dbReference type="ARBA" id="ARBA00022553"/>
    </source>
</evidence>
<dbReference type="PANTHER" id="PTHR43065:SF10">
    <property type="entry name" value="PEROXIDE STRESS-ACTIVATED HISTIDINE KINASE MAK3"/>
    <property type="match status" value="1"/>
</dbReference>
<dbReference type="InterPro" id="IPR004358">
    <property type="entry name" value="Sig_transdc_His_kin-like_C"/>
</dbReference>
<dbReference type="SUPFAM" id="SSF47384">
    <property type="entry name" value="Homodimeric domain of signal transducing histidine kinase"/>
    <property type="match status" value="1"/>
</dbReference>
<evidence type="ECO:0000256" key="8">
    <source>
        <dbReference type="ARBA" id="ARBA00023012"/>
    </source>
</evidence>
<keyword evidence="8" id="KW-0902">Two-component regulatory system</keyword>
<dbReference type="OrthoDB" id="9808844at2"/>
<evidence type="ECO:0000313" key="12">
    <source>
        <dbReference type="EMBL" id="SFV73316.1"/>
    </source>
</evidence>
<dbReference type="RefSeq" id="WP_072334936.1">
    <property type="nucleotide sequence ID" value="NZ_DBGALU010000070.1"/>
</dbReference>
<dbReference type="KEGG" id="dpg:DESPIGER_1471"/>
<dbReference type="InterPro" id="IPR036890">
    <property type="entry name" value="HATPase_C_sf"/>
</dbReference>
<dbReference type="Pfam" id="PF00512">
    <property type="entry name" value="HisKA"/>
    <property type="match status" value="1"/>
</dbReference>
<keyword evidence="4" id="KW-0808">Transferase</keyword>
<feature type="region of interest" description="Disordered" evidence="9">
    <location>
        <begin position="482"/>
        <end position="529"/>
    </location>
</feature>
<dbReference type="PROSITE" id="PS50109">
    <property type="entry name" value="HIS_KIN"/>
    <property type="match status" value="1"/>
</dbReference>
<sequence>MFKGGTAAAGATAEQDLPLSYARTLSWLSLLVIMATSLVLSFFIANSAREALLTRQENFSRLLAENLNHQIYRRFALPTLLAHGRIALRQPSQYERLDQVVQSVVHGLPMERLRIYDFTRVVAYSTSREELGRMGVGPESLDSTLRGGVPKPELISNIPDWRALFHLPLPPGTFVLRTLYPLRGEPLQPGAEPPIMGALELTQDITGDYEQILLFQGVVVVTCLLSSVIMFALLLMLIQRAERVLADRMAKNRQLENELHSNEKLVSMGRVIASIAHEIRNPLGIIRSSAELLQRRMGKADAGTSRILQAIYDESVRLSQTVNDFLDYARPRQPRQDLVDLDLVLGQVLAFLEGELGRVGVAVERATSPGLWVRGDKDLLYRAIYNILVNGQQAMDGPGIIHISSRADDGRVVLEVLDSGPGFDPALLDSVLDPFFTTKDGGTGLGLPIVSSIINSHGGEIQLENGPEGGALVRILLPAAEPEQPEEPEAPAVAPATAEVQCAAAEGGETAARPAAGREGGTPEPGKEG</sequence>
<dbReference type="InterPro" id="IPR005467">
    <property type="entry name" value="His_kinase_dom"/>
</dbReference>
<gene>
    <name evidence="12" type="ORF">DESPIGER_1471</name>
</gene>
<comment type="catalytic activity">
    <reaction evidence="1">
        <text>ATP + protein L-histidine = ADP + protein N-phospho-L-histidine.</text>
        <dbReference type="EC" id="2.7.13.3"/>
    </reaction>
</comment>
<dbReference type="InterPro" id="IPR003661">
    <property type="entry name" value="HisK_dim/P_dom"/>
</dbReference>
<dbReference type="AlphaFoldDB" id="A0A1K1LEZ7"/>
<keyword evidence="10" id="KW-1133">Transmembrane helix</keyword>
<keyword evidence="7" id="KW-0067">ATP-binding</keyword>
<keyword evidence="3" id="KW-0597">Phosphoprotein</keyword>
<dbReference type="Pfam" id="PF02518">
    <property type="entry name" value="HATPase_c"/>
    <property type="match status" value="1"/>
</dbReference>
<keyword evidence="10" id="KW-0812">Transmembrane</keyword>
<evidence type="ECO:0000256" key="9">
    <source>
        <dbReference type="SAM" id="MobiDB-lite"/>
    </source>
</evidence>
<evidence type="ECO:0000256" key="6">
    <source>
        <dbReference type="ARBA" id="ARBA00022777"/>
    </source>
</evidence>
<keyword evidence="6 12" id="KW-0418">Kinase</keyword>
<dbReference type="EC" id="2.7.13.3" evidence="2"/>
<protein>
    <recommendedName>
        <fullName evidence="2">histidine kinase</fullName>
        <ecNumber evidence="2">2.7.13.3</ecNumber>
    </recommendedName>
</protein>
<keyword evidence="5" id="KW-0547">Nucleotide-binding</keyword>
<organism evidence="12 13">
    <name type="scientific">Desulfovibrio piger</name>
    <dbReference type="NCBI Taxonomy" id="901"/>
    <lineage>
        <taxon>Bacteria</taxon>
        <taxon>Pseudomonadati</taxon>
        <taxon>Thermodesulfobacteriota</taxon>
        <taxon>Desulfovibrionia</taxon>
        <taxon>Desulfovibrionales</taxon>
        <taxon>Desulfovibrionaceae</taxon>
        <taxon>Desulfovibrio</taxon>
    </lineage>
</organism>
<accession>A0A1K1LEZ7</accession>
<evidence type="ECO:0000256" key="2">
    <source>
        <dbReference type="ARBA" id="ARBA00012438"/>
    </source>
</evidence>
<dbReference type="SMART" id="SM00388">
    <property type="entry name" value="HisKA"/>
    <property type="match status" value="1"/>
</dbReference>
<dbReference type="SMART" id="SM00387">
    <property type="entry name" value="HATPase_c"/>
    <property type="match status" value="1"/>
</dbReference>
<dbReference type="PRINTS" id="PR00344">
    <property type="entry name" value="BCTRLSENSOR"/>
</dbReference>
<dbReference type="PANTHER" id="PTHR43065">
    <property type="entry name" value="SENSOR HISTIDINE KINASE"/>
    <property type="match status" value="1"/>
</dbReference>
<dbReference type="EMBL" id="LT630450">
    <property type="protein sequence ID" value="SFV73316.1"/>
    <property type="molecule type" value="Genomic_DNA"/>
</dbReference>
<feature type="domain" description="Histidine kinase" evidence="11">
    <location>
        <begin position="274"/>
        <end position="481"/>
    </location>
</feature>
<dbReference type="Gene3D" id="1.10.287.130">
    <property type="match status" value="1"/>
</dbReference>
<dbReference type="CDD" id="cd00082">
    <property type="entry name" value="HisKA"/>
    <property type="match status" value="1"/>
</dbReference>
<dbReference type="GO" id="GO:0000155">
    <property type="term" value="F:phosphorelay sensor kinase activity"/>
    <property type="evidence" value="ECO:0007669"/>
    <property type="project" value="InterPro"/>
</dbReference>
<reference evidence="13" key="1">
    <citation type="submission" date="2016-10" db="EMBL/GenBank/DDBJ databases">
        <authorList>
            <person name="Wegmann U."/>
        </authorList>
    </citation>
    <scope>NUCLEOTIDE SEQUENCE [LARGE SCALE GENOMIC DNA]</scope>
</reference>
<feature type="transmembrane region" description="Helical" evidence="10">
    <location>
        <begin position="212"/>
        <end position="238"/>
    </location>
</feature>
<proteinExistence type="predicted"/>
<evidence type="ECO:0000313" key="13">
    <source>
        <dbReference type="Proteomes" id="UP000186323"/>
    </source>
</evidence>
<dbReference type="Gene3D" id="3.30.565.10">
    <property type="entry name" value="Histidine kinase-like ATPase, C-terminal domain"/>
    <property type="match status" value="1"/>
</dbReference>
<dbReference type="InterPro" id="IPR036097">
    <property type="entry name" value="HisK_dim/P_sf"/>
</dbReference>
<evidence type="ECO:0000256" key="7">
    <source>
        <dbReference type="ARBA" id="ARBA00022840"/>
    </source>
</evidence>
<name>A0A1K1LEZ7_9BACT</name>
<keyword evidence="10" id="KW-0472">Membrane</keyword>
<evidence type="ECO:0000259" key="11">
    <source>
        <dbReference type="PROSITE" id="PS50109"/>
    </source>
</evidence>
<evidence type="ECO:0000256" key="5">
    <source>
        <dbReference type="ARBA" id="ARBA00022741"/>
    </source>
</evidence>
<evidence type="ECO:0000256" key="1">
    <source>
        <dbReference type="ARBA" id="ARBA00000085"/>
    </source>
</evidence>
<dbReference type="CDD" id="cd00075">
    <property type="entry name" value="HATPase"/>
    <property type="match status" value="1"/>
</dbReference>
<evidence type="ECO:0000256" key="10">
    <source>
        <dbReference type="SAM" id="Phobius"/>
    </source>
</evidence>
<feature type="transmembrane region" description="Helical" evidence="10">
    <location>
        <begin position="25"/>
        <end position="45"/>
    </location>
</feature>
<dbReference type="Proteomes" id="UP000186323">
    <property type="component" value="Chromosome I"/>
</dbReference>
<keyword evidence="13" id="KW-1185">Reference proteome</keyword>
<dbReference type="InterPro" id="IPR003594">
    <property type="entry name" value="HATPase_dom"/>
</dbReference>
<dbReference type="SUPFAM" id="SSF55874">
    <property type="entry name" value="ATPase domain of HSP90 chaperone/DNA topoisomerase II/histidine kinase"/>
    <property type="match status" value="1"/>
</dbReference>
<dbReference type="GO" id="GO:0005524">
    <property type="term" value="F:ATP binding"/>
    <property type="evidence" value="ECO:0007669"/>
    <property type="project" value="UniProtKB-KW"/>
</dbReference>